<protein>
    <submittedName>
        <fullName evidence="2">Uncharacterized protein</fullName>
    </submittedName>
</protein>
<evidence type="ECO:0000313" key="2">
    <source>
        <dbReference type="EMBL" id="BCZ19065.1"/>
    </source>
</evidence>
<evidence type="ECO:0000313" key="3">
    <source>
        <dbReference type="Proteomes" id="UP000826146"/>
    </source>
</evidence>
<proteinExistence type="predicted"/>
<dbReference type="Proteomes" id="UP000826146">
    <property type="component" value="Chromosome"/>
</dbReference>
<accession>A0ABM7SN99</accession>
<sequence>MERGKPKHDVYGYQGNVITKDTGKKRIEPRIYAQLMEKEKGARQKWLIILFSLLLGSVDSLNFMVR</sequence>
<keyword evidence="3" id="KW-1185">Reference proteome</keyword>
<name>A0ABM7SN99_9HELI</name>
<dbReference type="EMBL" id="AP024819">
    <property type="protein sequence ID" value="BCZ19065.1"/>
    <property type="molecule type" value="Genomic_DNA"/>
</dbReference>
<keyword evidence="1" id="KW-0472">Membrane</keyword>
<keyword evidence="1" id="KW-1133">Transmembrane helix</keyword>
<dbReference type="RefSeq" id="WP_221272465.1">
    <property type="nucleotide sequence ID" value="NZ_AP024819.1"/>
</dbReference>
<gene>
    <name evidence="2" type="ORF">NHP190012_07070</name>
</gene>
<feature type="transmembrane region" description="Helical" evidence="1">
    <location>
        <begin position="46"/>
        <end position="65"/>
    </location>
</feature>
<keyword evidence="1" id="KW-0812">Transmembrane</keyword>
<evidence type="ECO:0000256" key="1">
    <source>
        <dbReference type="SAM" id="Phobius"/>
    </source>
</evidence>
<organism evidence="2 3">
    <name type="scientific">Helicobacter gastrofelis</name>
    <dbReference type="NCBI Taxonomy" id="2849642"/>
    <lineage>
        <taxon>Bacteria</taxon>
        <taxon>Pseudomonadati</taxon>
        <taxon>Campylobacterota</taxon>
        <taxon>Epsilonproteobacteria</taxon>
        <taxon>Campylobacterales</taxon>
        <taxon>Helicobacteraceae</taxon>
        <taxon>Helicobacter</taxon>
    </lineage>
</organism>
<reference evidence="2 3" key="1">
    <citation type="submission" date="2021-07" db="EMBL/GenBank/DDBJ databases">
        <title>Novel Helicobacter sp. Isolated from a cat.</title>
        <authorList>
            <person name="Rimbara E."/>
            <person name="Suzuki M."/>
        </authorList>
    </citation>
    <scope>NUCLEOTIDE SEQUENCE [LARGE SCALE GENOMIC DNA]</scope>
    <source>
        <strain evidence="3">NHP19-012</strain>
    </source>
</reference>